<sequence length="60" mass="6467">MKTPIVADLEDGAAGTTAMDVDGDNDISDFFCDSTAEARPHVDADFFNSFEDDFDDSDIA</sequence>
<evidence type="ECO:0008006" key="3">
    <source>
        <dbReference type="Google" id="ProtNLM"/>
    </source>
</evidence>
<comment type="caution">
    <text evidence="1">The sequence shown here is derived from an EMBL/GenBank/DDBJ whole genome shotgun (WGS) entry which is preliminary data.</text>
</comment>
<dbReference type="EMBL" id="CM035410">
    <property type="protein sequence ID" value="KAH7436740.1"/>
    <property type="molecule type" value="Genomic_DNA"/>
</dbReference>
<proteinExistence type="predicted"/>
<reference evidence="1" key="1">
    <citation type="submission" date="2021-08" db="EMBL/GenBank/DDBJ databases">
        <title>WGS assembly of Ceratopteris richardii.</title>
        <authorList>
            <person name="Marchant D.B."/>
            <person name="Chen G."/>
            <person name="Jenkins J."/>
            <person name="Shu S."/>
            <person name="Leebens-Mack J."/>
            <person name="Grimwood J."/>
            <person name="Schmutz J."/>
            <person name="Soltis P."/>
            <person name="Soltis D."/>
            <person name="Chen Z.-H."/>
        </authorList>
    </citation>
    <scope>NUCLEOTIDE SEQUENCE</scope>
    <source>
        <strain evidence="1">Whitten #5841</strain>
        <tissue evidence="1">Leaf</tissue>
    </source>
</reference>
<accession>A0A8T2UQ79</accession>
<name>A0A8T2UQ79_CERRI</name>
<organism evidence="1 2">
    <name type="scientific">Ceratopteris richardii</name>
    <name type="common">Triangle waterfern</name>
    <dbReference type="NCBI Taxonomy" id="49495"/>
    <lineage>
        <taxon>Eukaryota</taxon>
        <taxon>Viridiplantae</taxon>
        <taxon>Streptophyta</taxon>
        <taxon>Embryophyta</taxon>
        <taxon>Tracheophyta</taxon>
        <taxon>Polypodiopsida</taxon>
        <taxon>Polypodiidae</taxon>
        <taxon>Polypodiales</taxon>
        <taxon>Pteridineae</taxon>
        <taxon>Pteridaceae</taxon>
        <taxon>Parkerioideae</taxon>
        <taxon>Ceratopteris</taxon>
    </lineage>
</organism>
<gene>
    <name evidence="1" type="ORF">KP509_05G033700</name>
</gene>
<keyword evidence="2" id="KW-1185">Reference proteome</keyword>
<evidence type="ECO:0000313" key="1">
    <source>
        <dbReference type="EMBL" id="KAH7436740.1"/>
    </source>
</evidence>
<dbReference type="Proteomes" id="UP000825935">
    <property type="component" value="Chromosome 5"/>
</dbReference>
<protein>
    <recommendedName>
        <fullName evidence="3">Small acidic protein 1</fullName>
    </recommendedName>
</protein>
<evidence type="ECO:0000313" key="2">
    <source>
        <dbReference type="Proteomes" id="UP000825935"/>
    </source>
</evidence>
<dbReference type="AlphaFoldDB" id="A0A8T2UQ79"/>